<organism evidence="1 2">
    <name type="scientific">Nocardioides bigeumensis</name>
    <dbReference type="NCBI Taxonomy" id="433657"/>
    <lineage>
        <taxon>Bacteria</taxon>
        <taxon>Bacillati</taxon>
        <taxon>Actinomycetota</taxon>
        <taxon>Actinomycetes</taxon>
        <taxon>Propionibacteriales</taxon>
        <taxon>Nocardioidaceae</taxon>
        <taxon>Nocardioides</taxon>
    </lineage>
</organism>
<gene>
    <name evidence="1" type="ORF">GCM10009843_14540</name>
</gene>
<sequence>MSTPPSTPDETTLRFIELTKIGEGRFKATNRRGGVLPIGSGDDPDFSPVELLLAALAGCSAIDVDLITGKRVAATSFDVRAEGHKIRDDEGTRMVDLRVTVDIDWPEGADCDRARSMLPGALRQVRDRICTVTRTVQVATPVTYDGTDGTDGADG</sequence>
<dbReference type="Pfam" id="PF02566">
    <property type="entry name" value="OsmC"/>
    <property type="match status" value="1"/>
</dbReference>
<dbReference type="SUPFAM" id="SSF82784">
    <property type="entry name" value="OsmC-like"/>
    <property type="match status" value="1"/>
</dbReference>
<evidence type="ECO:0000313" key="1">
    <source>
        <dbReference type="EMBL" id="GAA2120819.1"/>
    </source>
</evidence>
<dbReference type="Proteomes" id="UP001500575">
    <property type="component" value="Unassembled WGS sequence"/>
</dbReference>
<dbReference type="InterPro" id="IPR036102">
    <property type="entry name" value="OsmC/Ohrsf"/>
</dbReference>
<dbReference type="InterPro" id="IPR015946">
    <property type="entry name" value="KH_dom-like_a/b"/>
</dbReference>
<comment type="caution">
    <text evidence="1">The sequence shown here is derived from an EMBL/GenBank/DDBJ whole genome shotgun (WGS) entry which is preliminary data.</text>
</comment>
<dbReference type="RefSeq" id="WP_344303014.1">
    <property type="nucleotide sequence ID" value="NZ_BAAAQQ010000007.1"/>
</dbReference>
<dbReference type="Gene3D" id="3.30.300.20">
    <property type="match status" value="1"/>
</dbReference>
<name>A0ABP5JPA5_9ACTN</name>
<proteinExistence type="predicted"/>
<evidence type="ECO:0000313" key="2">
    <source>
        <dbReference type="Proteomes" id="UP001500575"/>
    </source>
</evidence>
<dbReference type="InterPro" id="IPR003718">
    <property type="entry name" value="OsmC/Ohr_fam"/>
</dbReference>
<keyword evidence="2" id="KW-1185">Reference proteome</keyword>
<dbReference type="EMBL" id="BAAAQQ010000007">
    <property type="protein sequence ID" value="GAA2120819.1"/>
    <property type="molecule type" value="Genomic_DNA"/>
</dbReference>
<dbReference type="PANTHER" id="PTHR34352">
    <property type="entry name" value="PROTEIN YHFA"/>
    <property type="match status" value="1"/>
</dbReference>
<dbReference type="PANTHER" id="PTHR34352:SF1">
    <property type="entry name" value="PROTEIN YHFA"/>
    <property type="match status" value="1"/>
</dbReference>
<protein>
    <submittedName>
        <fullName evidence="1">OsmC family protein</fullName>
    </submittedName>
</protein>
<reference evidence="2" key="1">
    <citation type="journal article" date="2019" name="Int. J. Syst. Evol. Microbiol.">
        <title>The Global Catalogue of Microorganisms (GCM) 10K type strain sequencing project: providing services to taxonomists for standard genome sequencing and annotation.</title>
        <authorList>
            <consortium name="The Broad Institute Genomics Platform"/>
            <consortium name="The Broad Institute Genome Sequencing Center for Infectious Disease"/>
            <person name="Wu L."/>
            <person name="Ma J."/>
        </authorList>
    </citation>
    <scope>NUCLEOTIDE SEQUENCE [LARGE SCALE GENOMIC DNA]</scope>
    <source>
        <strain evidence="2">JCM 16021</strain>
    </source>
</reference>
<accession>A0ABP5JPA5</accession>